<evidence type="ECO:0000259" key="12">
    <source>
        <dbReference type="PROSITE" id="PS51007"/>
    </source>
</evidence>
<gene>
    <name evidence="13" type="ORF">GGR88_000525</name>
</gene>
<dbReference type="InterPro" id="IPR009056">
    <property type="entry name" value="Cyt_c-like_dom"/>
</dbReference>
<evidence type="ECO:0000313" key="13">
    <source>
        <dbReference type="EMBL" id="NJC33051.1"/>
    </source>
</evidence>
<keyword evidence="4 11" id="KW-0812">Transmembrane</keyword>
<feature type="transmembrane region" description="Helical" evidence="11">
    <location>
        <begin position="257"/>
        <end position="275"/>
    </location>
</feature>
<dbReference type="InterPro" id="IPR036909">
    <property type="entry name" value="Cyt_c-like_dom_sf"/>
</dbReference>
<evidence type="ECO:0000256" key="1">
    <source>
        <dbReference type="ARBA" id="ARBA00004370"/>
    </source>
</evidence>
<dbReference type="Pfam" id="PF02167">
    <property type="entry name" value="Cytochrom_C1"/>
    <property type="match status" value="1"/>
</dbReference>
<protein>
    <recommendedName>
        <fullName evidence="2">Cytochrome c1</fullName>
    </recommendedName>
</protein>
<evidence type="ECO:0000256" key="10">
    <source>
        <dbReference type="SAM" id="MobiDB-lite"/>
    </source>
</evidence>
<evidence type="ECO:0000256" key="6">
    <source>
        <dbReference type="ARBA" id="ARBA00022989"/>
    </source>
</evidence>
<dbReference type="PRINTS" id="PR00603">
    <property type="entry name" value="CYTOCHROMEC1"/>
</dbReference>
<sequence length="284" mass="30844">MVRIVGILVGLGFVGALLISLVSGLITYISEPAVETAEHAFHLHPKEVHFASDGPTGHFDRQQLQRGFKVYREVCSACHSMRLVAFRDLEALGYSEAEVKAIATQWPVPSPSINPDTGEAATRPSVPADRIPPPYPNEVASRAANNNALPPDLSLISKSRHGGAAYIYSLLTGYRDPATYRNEEGEALPAESQPGQGLHFNPYFANLNIAMAPPLTSTGQVTYADGTTSTVDQMARDVSAFLVWTAEPKLESRHSTGIAVMIFLLIFTGLAWMAYRNIWAGVKH</sequence>
<keyword evidence="5 9" id="KW-0479">Metal-binding</keyword>
<accession>A0ABX0XJY9</accession>
<comment type="subcellular location">
    <subcellularLocation>
        <location evidence="1">Membrane</location>
    </subcellularLocation>
</comment>
<dbReference type="RefSeq" id="WP_167952717.1">
    <property type="nucleotide sequence ID" value="NZ_JAATJE010000001.1"/>
</dbReference>
<dbReference type="EMBL" id="JAATJE010000001">
    <property type="protein sequence ID" value="NJC33051.1"/>
    <property type="molecule type" value="Genomic_DNA"/>
</dbReference>
<proteinExistence type="predicted"/>
<dbReference type="InterPro" id="IPR002326">
    <property type="entry name" value="Cyt_c1"/>
</dbReference>
<evidence type="ECO:0000256" key="4">
    <source>
        <dbReference type="ARBA" id="ARBA00022692"/>
    </source>
</evidence>
<feature type="region of interest" description="Disordered" evidence="10">
    <location>
        <begin position="108"/>
        <end position="131"/>
    </location>
</feature>
<evidence type="ECO:0000256" key="3">
    <source>
        <dbReference type="ARBA" id="ARBA00022617"/>
    </source>
</evidence>
<evidence type="ECO:0000256" key="8">
    <source>
        <dbReference type="ARBA" id="ARBA00023136"/>
    </source>
</evidence>
<dbReference type="Gene3D" id="1.10.760.10">
    <property type="entry name" value="Cytochrome c-like domain"/>
    <property type="match status" value="1"/>
</dbReference>
<reference evidence="13 14" key="1">
    <citation type="submission" date="2020-03" db="EMBL/GenBank/DDBJ databases">
        <title>Genomic Encyclopedia of Type Strains, Phase IV (KMG-IV): sequencing the most valuable type-strain genomes for metagenomic binning, comparative biology and taxonomic classification.</title>
        <authorList>
            <person name="Goeker M."/>
        </authorList>
    </citation>
    <scope>NUCLEOTIDE SEQUENCE [LARGE SCALE GENOMIC DNA]</scope>
    <source>
        <strain evidence="13 14">DSM 27651</strain>
    </source>
</reference>
<comment type="caution">
    <text evidence="13">The sequence shown here is derived from an EMBL/GenBank/DDBJ whole genome shotgun (WGS) entry which is preliminary data.</text>
</comment>
<evidence type="ECO:0000256" key="2">
    <source>
        <dbReference type="ARBA" id="ARBA00016165"/>
    </source>
</evidence>
<name>A0ABX0XJY9_9SPHN</name>
<evidence type="ECO:0000256" key="9">
    <source>
        <dbReference type="PROSITE-ProRule" id="PRU00433"/>
    </source>
</evidence>
<dbReference type="PANTHER" id="PTHR10266">
    <property type="entry name" value="CYTOCHROME C1"/>
    <property type="match status" value="1"/>
</dbReference>
<keyword evidence="6 11" id="KW-1133">Transmembrane helix</keyword>
<keyword evidence="3 9" id="KW-0349">Heme</keyword>
<keyword evidence="8 11" id="KW-0472">Membrane</keyword>
<evidence type="ECO:0000256" key="11">
    <source>
        <dbReference type="SAM" id="Phobius"/>
    </source>
</evidence>
<keyword evidence="14" id="KW-1185">Reference proteome</keyword>
<dbReference type="SUPFAM" id="SSF46626">
    <property type="entry name" value="Cytochrome c"/>
    <property type="match status" value="1"/>
</dbReference>
<dbReference type="PROSITE" id="PS51007">
    <property type="entry name" value="CYTC"/>
    <property type="match status" value="1"/>
</dbReference>
<dbReference type="Proteomes" id="UP000734218">
    <property type="component" value="Unassembled WGS sequence"/>
</dbReference>
<dbReference type="Gene3D" id="1.20.5.100">
    <property type="entry name" value="Cytochrome c1, transmembrane anchor, C-terminal"/>
    <property type="match status" value="1"/>
</dbReference>
<feature type="domain" description="Cytochrome c" evidence="12">
    <location>
        <begin position="62"/>
        <end position="171"/>
    </location>
</feature>
<organism evidence="13 14">
    <name type="scientific">Sphingomonas jejuensis</name>
    <dbReference type="NCBI Taxonomy" id="904715"/>
    <lineage>
        <taxon>Bacteria</taxon>
        <taxon>Pseudomonadati</taxon>
        <taxon>Pseudomonadota</taxon>
        <taxon>Alphaproteobacteria</taxon>
        <taxon>Sphingomonadales</taxon>
        <taxon>Sphingomonadaceae</taxon>
        <taxon>Sphingomonas</taxon>
    </lineage>
</organism>
<dbReference type="PANTHER" id="PTHR10266:SF3">
    <property type="entry name" value="CYTOCHROME C1, HEME PROTEIN, MITOCHONDRIAL"/>
    <property type="match status" value="1"/>
</dbReference>
<evidence type="ECO:0000313" key="14">
    <source>
        <dbReference type="Proteomes" id="UP000734218"/>
    </source>
</evidence>
<keyword evidence="7 9" id="KW-0408">Iron</keyword>
<evidence type="ECO:0000256" key="5">
    <source>
        <dbReference type="ARBA" id="ARBA00022723"/>
    </source>
</evidence>
<evidence type="ECO:0000256" key="7">
    <source>
        <dbReference type="ARBA" id="ARBA00023004"/>
    </source>
</evidence>